<organism evidence="2 3">
    <name type="scientific">Corynebacterium canis</name>
    <dbReference type="NCBI Taxonomy" id="679663"/>
    <lineage>
        <taxon>Bacteria</taxon>
        <taxon>Bacillati</taxon>
        <taxon>Actinomycetota</taxon>
        <taxon>Actinomycetes</taxon>
        <taxon>Mycobacteriales</taxon>
        <taxon>Corynebacteriaceae</taxon>
        <taxon>Corynebacterium</taxon>
    </lineage>
</organism>
<evidence type="ECO:0000313" key="3">
    <source>
        <dbReference type="Proteomes" id="UP000320791"/>
    </source>
</evidence>
<reference evidence="2 3" key="1">
    <citation type="submission" date="2019-08" db="EMBL/GenBank/DDBJ databases">
        <authorList>
            <person name="Lei W."/>
        </authorList>
    </citation>
    <scope>NUCLEOTIDE SEQUENCE [LARGE SCALE GENOMIC DNA]</scope>
    <source>
        <strain evidence="2 3">CCUG 58627</strain>
    </source>
</reference>
<comment type="caution">
    <text evidence="2">The sequence shown here is derived from an EMBL/GenBank/DDBJ whole genome shotgun (WGS) entry which is preliminary data.</text>
</comment>
<feature type="domain" description="DUF4261" evidence="1">
    <location>
        <begin position="177"/>
        <end position="250"/>
    </location>
</feature>
<sequence length="265" mass="29252">MSIAFAVVFQHQPEPSLTAAGVRAQMLHDWPGCDVSITQDRREDDREQLSLASGTSSIFITPVAAPFADDASELCETSLLWPNEQPLDDDYQAHCIVAVADETNDERHAAGVLTKTIASMVRISKETIAVYWAGANHLIYPPLFREMAMHTLPDAPLYLWVAFQMWQERDGKLHALTQGLDRLGLMDVEIPESSKTPRQTHEFMVNIASYLVRRGLVIEDGHTVGESESERIRAVYTQAQAIPEKTVIQLADPAAASDIDPAAAS</sequence>
<dbReference type="AlphaFoldDB" id="A0A5C5UFA6"/>
<dbReference type="Proteomes" id="UP000320791">
    <property type="component" value="Unassembled WGS sequence"/>
</dbReference>
<dbReference type="RefSeq" id="WP_146324738.1">
    <property type="nucleotide sequence ID" value="NZ_BAABLR010000005.1"/>
</dbReference>
<accession>A0A5C5UFA6</accession>
<dbReference type="Pfam" id="PF14080">
    <property type="entry name" value="DUF4261"/>
    <property type="match status" value="1"/>
</dbReference>
<name>A0A5C5UFA6_9CORY</name>
<dbReference type="InterPro" id="IPR025357">
    <property type="entry name" value="DUF4261"/>
</dbReference>
<dbReference type="OrthoDB" id="4404312at2"/>
<proteinExistence type="predicted"/>
<keyword evidence="3" id="KW-1185">Reference proteome</keyword>
<gene>
    <name evidence="2" type="ORF">FRX94_08670</name>
</gene>
<protein>
    <submittedName>
        <fullName evidence="2">DUF4261 domain-containing protein</fullName>
    </submittedName>
</protein>
<evidence type="ECO:0000313" key="2">
    <source>
        <dbReference type="EMBL" id="TWT24222.1"/>
    </source>
</evidence>
<evidence type="ECO:0000259" key="1">
    <source>
        <dbReference type="Pfam" id="PF14080"/>
    </source>
</evidence>
<dbReference type="EMBL" id="VOHM01000018">
    <property type="protein sequence ID" value="TWT24222.1"/>
    <property type="molecule type" value="Genomic_DNA"/>
</dbReference>